<dbReference type="InParanoid" id="G3I2Q0"/>
<dbReference type="AlphaFoldDB" id="G3I2Q0"/>
<name>G3I2Q0_CRIGR</name>
<evidence type="ECO:0000313" key="1">
    <source>
        <dbReference type="EMBL" id="EGW10008.1"/>
    </source>
</evidence>
<evidence type="ECO:0000313" key="2">
    <source>
        <dbReference type="Proteomes" id="UP000001075"/>
    </source>
</evidence>
<proteinExistence type="predicted"/>
<sequence length="78" mass="8934">MEPCANFTQLLTYADCHCSLVFPFTLVACFPHVLEYNSELQAAESSVVLFARKCTLYGLLSKLEILCMCRTIRVFYKQ</sequence>
<dbReference type="Proteomes" id="UP000001075">
    <property type="component" value="Unassembled WGS sequence"/>
</dbReference>
<reference evidence="2" key="1">
    <citation type="journal article" date="2011" name="Nat. Biotechnol.">
        <title>The genomic sequence of the Chinese hamster ovary (CHO)-K1 cell line.</title>
        <authorList>
            <person name="Xu X."/>
            <person name="Nagarajan H."/>
            <person name="Lewis N.E."/>
            <person name="Pan S."/>
            <person name="Cai Z."/>
            <person name="Liu X."/>
            <person name="Chen W."/>
            <person name="Xie M."/>
            <person name="Wang W."/>
            <person name="Hammond S."/>
            <person name="Andersen M.R."/>
            <person name="Neff N."/>
            <person name="Passarelli B."/>
            <person name="Koh W."/>
            <person name="Fan H.C."/>
            <person name="Wang J."/>
            <person name="Gui Y."/>
            <person name="Lee K.H."/>
            <person name="Betenbaugh M.J."/>
            <person name="Quake S.R."/>
            <person name="Famili I."/>
            <person name="Palsson B.O."/>
            <person name="Wang J."/>
        </authorList>
    </citation>
    <scope>NUCLEOTIDE SEQUENCE [LARGE SCALE GENOMIC DNA]</scope>
    <source>
        <strain evidence="2">CHO K1 cell line</strain>
    </source>
</reference>
<organism evidence="1 2">
    <name type="scientific">Cricetulus griseus</name>
    <name type="common">Chinese hamster</name>
    <name type="synonym">Cricetulus barabensis griseus</name>
    <dbReference type="NCBI Taxonomy" id="10029"/>
    <lineage>
        <taxon>Eukaryota</taxon>
        <taxon>Metazoa</taxon>
        <taxon>Chordata</taxon>
        <taxon>Craniata</taxon>
        <taxon>Vertebrata</taxon>
        <taxon>Euteleostomi</taxon>
        <taxon>Mammalia</taxon>
        <taxon>Eutheria</taxon>
        <taxon>Euarchontoglires</taxon>
        <taxon>Glires</taxon>
        <taxon>Rodentia</taxon>
        <taxon>Myomorpha</taxon>
        <taxon>Muroidea</taxon>
        <taxon>Cricetidae</taxon>
        <taxon>Cricetinae</taxon>
        <taxon>Cricetulus</taxon>
    </lineage>
</organism>
<gene>
    <name evidence="1" type="ORF">I79_017693</name>
</gene>
<dbReference type="EMBL" id="JH001141">
    <property type="protein sequence ID" value="EGW10008.1"/>
    <property type="molecule type" value="Genomic_DNA"/>
</dbReference>
<protein>
    <submittedName>
        <fullName evidence="1">Uncharacterized protein</fullName>
    </submittedName>
</protein>
<accession>G3I2Q0</accession>